<evidence type="ECO:0000256" key="1">
    <source>
        <dbReference type="SAM" id="Phobius"/>
    </source>
</evidence>
<name>A0A1E1EYJ2_9SPHN</name>
<dbReference type="OrthoDB" id="952847at2"/>
<keyword evidence="1" id="KW-1133">Transmembrane helix</keyword>
<dbReference type="RefSeq" id="WP_066518453.1">
    <property type="nucleotide sequence ID" value="NZ_AP017655.1"/>
</dbReference>
<proteinExistence type="predicted"/>
<evidence type="ECO:0000313" key="3">
    <source>
        <dbReference type="Proteomes" id="UP000218272"/>
    </source>
</evidence>
<keyword evidence="1" id="KW-0472">Membrane</keyword>
<dbReference type="KEGG" id="sclo:SCLO_1002960"/>
<dbReference type="PROSITE" id="PS51318">
    <property type="entry name" value="TAT"/>
    <property type="match status" value="1"/>
</dbReference>
<dbReference type="AlphaFoldDB" id="A0A1E1EYJ2"/>
<keyword evidence="3" id="KW-1185">Reference proteome</keyword>
<dbReference type="InterPro" id="IPR006311">
    <property type="entry name" value="TAT_signal"/>
</dbReference>
<protein>
    <submittedName>
        <fullName evidence="2">Uncharacterized protein</fullName>
    </submittedName>
</protein>
<feature type="transmembrane region" description="Helical" evidence="1">
    <location>
        <begin position="12"/>
        <end position="34"/>
    </location>
</feature>
<keyword evidence="1" id="KW-0812">Transmembrane</keyword>
<sequence length="203" mass="21963">MSETEVRLPSRRGLLLTAGAAIAVGAAIVVLFVLPAETGIDPTGMGEATGLSDMANPDAARFLERGVQRKGVFTPGEKMPSEAGASDYWTYDLQPYESIELKYVIDKDQPVSFEWTASTPVNYDMHAHPFDGGEELTESYSIAKADHLAGSYVAAFSGIHGWHWQNRGFETVHLKLKASGAIKGSKLIDRGGEHDRALTPETP</sequence>
<organism evidence="2 3">
    <name type="scientific">Sphingobium cloacae</name>
    <dbReference type="NCBI Taxonomy" id="120107"/>
    <lineage>
        <taxon>Bacteria</taxon>
        <taxon>Pseudomonadati</taxon>
        <taxon>Pseudomonadota</taxon>
        <taxon>Alphaproteobacteria</taxon>
        <taxon>Sphingomonadales</taxon>
        <taxon>Sphingomonadaceae</taxon>
        <taxon>Sphingobium</taxon>
    </lineage>
</organism>
<evidence type="ECO:0000313" key="2">
    <source>
        <dbReference type="EMBL" id="BAV63336.1"/>
    </source>
</evidence>
<dbReference type="EMBL" id="AP017655">
    <property type="protein sequence ID" value="BAV63336.1"/>
    <property type="molecule type" value="Genomic_DNA"/>
</dbReference>
<gene>
    <name evidence="2" type="ORF">SCLO_1002960</name>
</gene>
<reference evidence="2 3" key="1">
    <citation type="submission" date="2016-10" db="EMBL/GenBank/DDBJ databases">
        <title>Complete Genome Sequence of the Nonylphenol-Degrading Bacterium Sphingobium cloacae JCM 10874T.</title>
        <authorList>
            <person name="Ootsuka M."/>
            <person name="Nishizawa T."/>
            <person name="Ohta H."/>
        </authorList>
    </citation>
    <scope>NUCLEOTIDE SEQUENCE [LARGE SCALE GENOMIC DNA]</scope>
    <source>
        <strain evidence="2 3">JCM 10874</strain>
    </source>
</reference>
<accession>A0A1E1EYJ2</accession>
<dbReference type="Proteomes" id="UP000218272">
    <property type="component" value="Chromosome SCLO_1"/>
</dbReference>